<protein>
    <submittedName>
        <fullName evidence="1">Membrane protein insertion efficiency factor YidD</fullName>
    </submittedName>
</protein>
<gene>
    <name evidence="1" type="primary">yidD</name>
    <name evidence="1" type="ORF">IAD04_00490</name>
</gene>
<dbReference type="PANTHER" id="PTHR33383">
    <property type="entry name" value="MEMBRANE PROTEIN INSERTION EFFICIENCY FACTOR-RELATED"/>
    <property type="match status" value="1"/>
</dbReference>
<dbReference type="Proteomes" id="UP000886893">
    <property type="component" value="Unassembled WGS sequence"/>
</dbReference>
<dbReference type="PANTHER" id="PTHR33383:SF1">
    <property type="entry name" value="MEMBRANE PROTEIN INSERTION EFFICIENCY FACTOR-RELATED"/>
    <property type="match status" value="1"/>
</dbReference>
<reference evidence="1" key="2">
    <citation type="journal article" date="2021" name="PeerJ">
        <title>Extensive microbial diversity within the chicken gut microbiome revealed by metagenomics and culture.</title>
        <authorList>
            <person name="Gilroy R."/>
            <person name="Ravi A."/>
            <person name="Getino M."/>
            <person name="Pursley I."/>
            <person name="Horton D.L."/>
            <person name="Alikhan N.F."/>
            <person name="Baker D."/>
            <person name="Gharbi K."/>
            <person name="Hall N."/>
            <person name="Watson M."/>
            <person name="Adriaenssens E.M."/>
            <person name="Foster-Nyarko E."/>
            <person name="Jarju S."/>
            <person name="Secka A."/>
            <person name="Antonio M."/>
            <person name="Oren A."/>
            <person name="Chaudhuri R.R."/>
            <person name="La Ragione R."/>
            <person name="Hildebrand F."/>
            <person name="Pallen M.J."/>
        </authorList>
    </citation>
    <scope>NUCLEOTIDE SEQUENCE</scope>
    <source>
        <strain evidence="1">14508</strain>
    </source>
</reference>
<proteinExistence type="predicted"/>
<accession>A0A9D1G8S0</accession>
<dbReference type="AlphaFoldDB" id="A0A9D1G8S0"/>
<reference evidence="1" key="1">
    <citation type="submission" date="2020-10" db="EMBL/GenBank/DDBJ databases">
        <authorList>
            <person name="Gilroy R."/>
        </authorList>
    </citation>
    <scope>NUCLEOTIDE SEQUENCE</scope>
    <source>
        <strain evidence="1">14508</strain>
    </source>
</reference>
<dbReference type="EMBL" id="DVKI01000015">
    <property type="protein sequence ID" value="HIT16848.1"/>
    <property type="molecule type" value="Genomic_DNA"/>
</dbReference>
<comment type="caution">
    <text evidence="1">The sequence shown here is derived from an EMBL/GenBank/DDBJ whole genome shotgun (WGS) entry which is preliminary data.</text>
</comment>
<dbReference type="InterPro" id="IPR002696">
    <property type="entry name" value="Membr_insert_effic_factor_YidD"/>
</dbReference>
<dbReference type="Pfam" id="PF01809">
    <property type="entry name" value="YidD"/>
    <property type="match status" value="1"/>
</dbReference>
<name>A0A9D1G8S0_9FIRM</name>
<dbReference type="SMART" id="SM01234">
    <property type="entry name" value="Haemolytic"/>
    <property type="match status" value="1"/>
</dbReference>
<sequence>MILLLILIVIFFKPFILLSIRLYQKYAPNRIRKSCRFTPTCSDYMILAIKKYGILKGLIKGIKRLSRCHYPNGGNDNP</sequence>
<dbReference type="NCBIfam" id="TIGR00278">
    <property type="entry name" value="membrane protein insertion efficiency factor YidD"/>
    <property type="match status" value="1"/>
</dbReference>
<evidence type="ECO:0000313" key="2">
    <source>
        <dbReference type="Proteomes" id="UP000886893"/>
    </source>
</evidence>
<organism evidence="1 2">
    <name type="scientific">Candidatus Caccosoma faecigallinarum</name>
    <dbReference type="NCBI Taxonomy" id="2840720"/>
    <lineage>
        <taxon>Bacteria</taxon>
        <taxon>Bacillati</taxon>
        <taxon>Bacillota</taxon>
        <taxon>Bacillota incertae sedis</taxon>
        <taxon>Candidatus Caccosoma</taxon>
    </lineage>
</organism>
<evidence type="ECO:0000313" key="1">
    <source>
        <dbReference type="EMBL" id="HIT16848.1"/>
    </source>
</evidence>